<dbReference type="InterPro" id="IPR027417">
    <property type="entry name" value="P-loop_NTPase"/>
</dbReference>
<dbReference type="SUPFAM" id="SSF52540">
    <property type="entry name" value="P-loop containing nucleoside triphosphate hydrolases"/>
    <property type="match status" value="1"/>
</dbReference>
<organism evidence="1">
    <name type="scientific">freshwater metagenome</name>
    <dbReference type="NCBI Taxonomy" id="449393"/>
    <lineage>
        <taxon>unclassified sequences</taxon>
        <taxon>metagenomes</taxon>
        <taxon>ecological metagenomes</taxon>
    </lineage>
</organism>
<evidence type="ECO:0000313" key="1">
    <source>
        <dbReference type="EMBL" id="CAB4934871.1"/>
    </source>
</evidence>
<protein>
    <submittedName>
        <fullName evidence="1">Unannotated protein</fullName>
    </submittedName>
</protein>
<proteinExistence type="predicted"/>
<gene>
    <name evidence="1" type="ORF">UFOPK3610_02144</name>
</gene>
<name>A0A6J7IVX4_9ZZZZ</name>
<reference evidence="1" key="1">
    <citation type="submission" date="2020-05" db="EMBL/GenBank/DDBJ databases">
        <authorList>
            <person name="Chiriac C."/>
            <person name="Salcher M."/>
            <person name="Ghai R."/>
            <person name="Kavagutti S V."/>
        </authorList>
    </citation>
    <scope>NUCLEOTIDE SEQUENCE</scope>
</reference>
<sequence length="150" mass="16393">MASGRLILHVGFPKTGTTTLQRWLAKNCAGRYLGKAAPGLDLPDFDLFPALRAAVTRPPIWATERWAAAEIAPVAKAIARAIEVVGSPIVSDENLVRVIQRRGRAFPFLQDEEPPLVGLLAVLAQEFEIEVLVTLRAQPTWLPSNYAELA</sequence>
<dbReference type="AlphaFoldDB" id="A0A6J7IVX4"/>
<accession>A0A6J7IVX4</accession>
<dbReference type="EMBL" id="CAFBMR010000187">
    <property type="protein sequence ID" value="CAB4934871.1"/>
    <property type="molecule type" value="Genomic_DNA"/>
</dbReference>